<dbReference type="Proteomes" id="UP000078397">
    <property type="component" value="Unassembled WGS sequence"/>
</dbReference>
<comment type="caution">
    <text evidence="2">The sequence shown here is derived from an EMBL/GenBank/DDBJ whole genome shotgun (WGS) entry which is preliminary data.</text>
</comment>
<dbReference type="OrthoDB" id="2422134at2759"/>
<gene>
    <name evidence="2" type="ORF">VFPPC_11694</name>
</gene>
<dbReference type="RefSeq" id="XP_018146177.1">
    <property type="nucleotide sequence ID" value="XM_018289804.1"/>
</dbReference>
<dbReference type="GO" id="GO:0005576">
    <property type="term" value="C:extracellular region"/>
    <property type="evidence" value="ECO:0007669"/>
    <property type="project" value="TreeGrafter"/>
</dbReference>
<evidence type="ECO:0000313" key="3">
    <source>
        <dbReference type="Proteomes" id="UP000078397"/>
    </source>
</evidence>
<accession>A0A179FWR8</accession>
<reference evidence="2 3" key="1">
    <citation type="journal article" date="2016" name="PLoS Pathog.">
        <title>Biosynthesis of antibiotic leucinostatins in bio-control fungus Purpureocillium lilacinum and their inhibition on phytophthora revealed by genome mining.</title>
        <authorList>
            <person name="Wang G."/>
            <person name="Liu Z."/>
            <person name="Lin R."/>
            <person name="Li E."/>
            <person name="Mao Z."/>
            <person name="Ling J."/>
            <person name="Yang Y."/>
            <person name="Yin W.B."/>
            <person name="Xie B."/>
        </authorList>
    </citation>
    <scope>NUCLEOTIDE SEQUENCE [LARGE SCALE GENOMIC DNA]</scope>
    <source>
        <strain evidence="2">170</strain>
    </source>
</reference>
<keyword evidence="1" id="KW-0732">Signal</keyword>
<name>A0A179FWR8_METCM</name>
<dbReference type="STRING" id="1380566.A0A179FWR8"/>
<dbReference type="Pfam" id="PF12296">
    <property type="entry name" value="HsbA"/>
    <property type="match status" value="1"/>
</dbReference>
<feature type="chain" id="PRO_5008102136" evidence="1">
    <location>
        <begin position="19"/>
        <end position="193"/>
    </location>
</feature>
<dbReference type="GeneID" id="28853798"/>
<dbReference type="KEGG" id="pchm:VFPPC_11694"/>
<organism evidence="2 3">
    <name type="scientific">Pochonia chlamydosporia 170</name>
    <dbReference type="NCBI Taxonomy" id="1380566"/>
    <lineage>
        <taxon>Eukaryota</taxon>
        <taxon>Fungi</taxon>
        <taxon>Dikarya</taxon>
        <taxon>Ascomycota</taxon>
        <taxon>Pezizomycotina</taxon>
        <taxon>Sordariomycetes</taxon>
        <taxon>Hypocreomycetidae</taxon>
        <taxon>Hypocreales</taxon>
        <taxon>Clavicipitaceae</taxon>
        <taxon>Pochonia</taxon>
    </lineage>
</organism>
<feature type="signal peptide" evidence="1">
    <location>
        <begin position="1"/>
        <end position="18"/>
    </location>
</feature>
<evidence type="ECO:0000313" key="2">
    <source>
        <dbReference type="EMBL" id="OAQ69640.1"/>
    </source>
</evidence>
<dbReference type="InterPro" id="IPR021054">
    <property type="entry name" value="Cell_wall_mannoprotein_1"/>
</dbReference>
<sequence length="193" mass="20641">MKFCLAASLLYLAGGVYGAVATPPPTRLGGFTPIPLEHDLPTAISVLTAVNTSFNVVEAAVREYHGDIAPLRAAASDFLSTIQSGTTTVNGMTPLTAAECLSLISPARDLQDRSRALAIQLKEKKTIIQRHKHCATIHDFLDKGTPLSVGLITAVVSKVPKNFRGIVQREGDKITKEIEDSRETFAPVNCSDA</sequence>
<evidence type="ECO:0000256" key="1">
    <source>
        <dbReference type="SAM" id="SignalP"/>
    </source>
</evidence>
<dbReference type="EMBL" id="LSBJ02000002">
    <property type="protein sequence ID" value="OAQ69640.1"/>
    <property type="molecule type" value="Genomic_DNA"/>
</dbReference>
<dbReference type="AlphaFoldDB" id="A0A179FWR8"/>
<proteinExistence type="predicted"/>
<keyword evidence="3" id="KW-1185">Reference proteome</keyword>
<dbReference type="PANTHER" id="PTHR38123:SF6">
    <property type="entry name" value="CELL WALL SERINE-THREONINE-RICH GALACTOMANNOPROTEIN MP1 (AFU_ORTHOLOGUE AFUA_4G03240)"/>
    <property type="match status" value="1"/>
</dbReference>
<dbReference type="Gene3D" id="1.20.1280.140">
    <property type="match status" value="1"/>
</dbReference>
<protein>
    <submittedName>
        <fullName evidence="2">Cell wall protein</fullName>
    </submittedName>
</protein>
<dbReference type="PANTHER" id="PTHR38123">
    <property type="entry name" value="CELL WALL SERINE-THREONINE-RICH GALACTOMANNOPROTEIN MP1 (AFU_ORTHOLOGUE AFUA_4G03240)"/>
    <property type="match status" value="1"/>
</dbReference>